<dbReference type="InterPro" id="IPR002925">
    <property type="entry name" value="Dienelactn_hydro"/>
</dbReference>
<dbReference type="PANTHER" id="PTHR47668:SF1">
    <property type="entry name" value="DIENELACTONE HYDROLASE DOMAIN-CONTAINING PROTEIN-RELATED"/>
    <property type="match status" value="1"/>
</dbReference>
<dbReference type="AlphaFoldDB" id="A0A093V3D0"/>
<dbReference type="Pfam" id="PF01738">
    <property type="entry name" value="DLH"/>
    <property type="match status" value="1"/>
</dbReference>
<feature type="domain" description="Dienelactone hydrolase" evidence="1">
    <location>
        <begin position="27"/>
        <end position="240"/>
    </location>
</feature>
<evidence type="ECO:0000259" key="1">
    <source>
        <dbReference type="Pfam" id="PF01738"/>
    </source>
</evidence>
<sequence>MSTAESCCTRTPIGTNQKVPVVKIANLDTYVAGNTSSKTGLVVIYDIFGFYPQTLQGADLLAAQTGAVTFVPDVLENEYALHSWLPPDTEEKRIAFEGFFKDTAAPPLVLPKVKAWLAEAKGKYPSIEKWGILGVCWGGKIAILNSTEGSDFAVSGQVHPGLYDGADAKNAVIPHVVLASKEESTDVTAEYKAAFDKSTLGSYVDTYATMHHGWMGARANLEDPENKKEYYRGYKEIGDFYSKYL</sequence>
<dbReference type="PANTHER" id="PTHR47668">
    <property type="entry name" value="DIENELACTONE HYDROLASE FAMILY PROTEIN (AFU_ORTHOLOGUE AFUA_6G01940)"/>
    <property type="match status" value="1"/>
</dbReference>
<proteinExistence type="predicted"/>
<dbReference type="InterPro" id="IPR029058">
    <property type="entry name" value="AB_hydrolase_fold"/>
</dbReference>
<organism evidence="2">
    <name type="scientific">Talaromyces marneffei PM1</name>
    <dbReference type="NCBI Taxonomy" id="1077442"/>
    <lineage>
        <taxon>Eukaryota</taxon>
        <taxon>Fungi</taxon>
        <taxon>Dikarya</taxon>
        <taxon>Ascomycota</taxon>
        <taxon>Pezizomycotina</taxon>
        <taxon>Eurotiomycetes</taxon>
        <taxon>Eurotiomycetidae</taxon>
        <taxon>Eurotiales</taxon>
        <taxon>Trichocomaceae</taxon>
        <taxon>Talaromyces</taxon>
        <taxon>Talaromyces sect. Talaromyces</taxon>
    </lineage>
</organism>
<comment type="caution">
    <text evidence="2">The sequence shown here is derived from an EMBL/GenBank/DDBJ whole genome shotgun (WGS) entry which is preliminary data.</text>
</comment>
<reference evidence="2" key="1">
    <citation type="journal article" date="2014" name="PLoS Genet.">
        <title>Signature Gene Expression Reveals Novel Clues to the Molecular Mechanisms of Dimorphic Transition in Penicillium marneffei.</title>
        <authorList>
            <person name="Yang E."/>
            <person name="Wang G."/>
            <person name="Cai J."/>
            <person name="Woo P.C."/>
            <person name="Lau S.K."/>
            <person name="Yuen K.-Y."/>
            <person name="Chow W.-N."/>
            <person name="Lin X."/>
        </authorList>
    </citation>
    <scope>NUCLEOTIDE SEQUENCE [LARGE SCALE GENOMIC DNA]</scope>
    <source>
        <strain evidence="2">PM1</strain>
    </source>
</reference>
<evidence type="ECO:0000313" key="2">
    <source>
        <dbReference type="EMBL" id="KFX47037.1"/>
    </source>
</evidence>
<dbReference type="SUPFAM" id="SSF53474">
    <property type="entry name" value="alpha/beta-Hydrolases"/>
    <property type="match status" value="1"/>
</dbReference>
<dbReference type="HOGENOM" id="CLU_054590_0_0_1"/>
<dbReference type="eggNOG" id="KOG3043">
    <property type="taxonomic scope" value="Eukaryota"/>
</dbReference>
<dbReference type="GO" id="GO:0016787">
    <property type="term" value="F:hydrolase activity"/>
    <property type="evidence" value="ECO:0007669"/>
    <property type="project" value="InterPro"/>
</dbReference>
<gene>
    <name evidence="2" type="ORF">GQ26_0160880</name>
</gene>
<dbReference type="EMBL" id="JPOX01000016">
    <property type="protein sequence ID" value="KFX47037.1"/>
    <property type="molecule type" value="Genomic_DNA"/>
</dbReference>
<dbReference type="Gene3D" id="3.40.50.1820">
    <property type="entry name" value="alpha/beta hydrolase"/>
    <property type="match status" value="1"/>
</dbReference>
<accession>A0A093V3D0</accession>
<name>A0A093V3D0_TALMA</name>
<protein>
    <submittedName>
        <fullName evidence="2">Putative AIM2 family protein</fullName>
    </submittedName>
</protein>